<dbReference type="Proteomes" id="UP000033188">
    <property type="component" value="Chromosome 1"/>
</dbReference>
<dbReference type="AlphaFoldDB" id="A0A061D985"/>
<protein>
    <submittedName>
        <fullName evidence="1">Uncharacterized protein</fullName>
    </submittedName>
</protein>
<gene>
    <name evidence="1" type="ORF">BBBOND_0105840</name>
</gene>
<sequence>MHQLEVDEMLDAWVINLYSNSWQKSYDAYDKLFKIDKKMRYVIWYRQLSSWRNGLCPPY</sequence>
<name>A0A061D985_BABBI</name>
<dbReference type="VEuPathDB" id="PiroplasmaDB:BBBOND_0105840"/>
<evidence type="ECO:0000313" key="2">
    <source>
        <dbReference type="Proteomes" id="UP000033188"/>
    </source>
</evidence>
<accession>A0A061D985</accession>
<proteinExistence type="predicted"/>
<evidence type="ECO:0000313" key="1">
    <source>
        <dbReference type="EMBL" id="CDR94275.1"/>
    </source>
</evidence>
<organism evidence="1 2">
    <name type="scientific">Babesia bigemina</name>
    <dbReference type="NCBI Taxonomy" id="5866"/>
    <lineage>
        <taxon>Eukaryota</taxon>
        <taxon>Sar</taxon>
        <taxon>Alveolata</taxon>
        <taxon>Apicomplexa</taxon>
        <taxon>Aconoidasida</taxon>
        <taxon>Piroplasmida</taxon>
        <taxon>Babesiidae</taxon>
        <taxon>Babesia</taxon>
    </lineage>
</organism>
<dbReference type="RefSeq" id="XP_012766461.1">
    <property type="nucleotide sequence ID" value="XM_012911007.1"/>
</dbReference>
<reference evidence="2" key="1">
    <citation type="journal article" date="2014" name="Nucleic Acids Res.">
        <title>The evolutionary dynamics of variant antigen genes in Babesia reveal a history of genomic innovation underlying host-parasite interaction.</title>
        <authorList>
            <person name="Jackson A.P."/>
            <person name="Otto T.D."/>
            <person name="Darby A."/>
            <person name="Ramaprasad A."/>
            <person name="Xia D."/>
            <person name="Echaide I.E."/>
            <person name="Farber M."/>
            <person name="Gahlot S."/>
            <person name="Gamble J."/>
            <person name="Gupta D."/>
            <person name="Gupta Y."/>
            <person name="Jackson L."/>
            <person name="Malandrin L."/>
            <person name="Malas T.B."/>
            <person name="Moussa E."/>
            <person name="Nair M."/>
            <person name="Reid A.J."/>
            <person name="Sanders M."/>
            <person name="Sharma J."/>
            <person name="Tracey A."/>
            <person name="Quail M.A."/>
            <person name="Weir W."/>
            <person name="Wastling J.M."/>
            <person name="Hall N."/>
            <person name="Willadsen P."/>
            <person name="Lingelbach K."/>
            <person name="Shiels B."/>
            <person name="Tait A."/>
            <person name="Berriman M."/>
            <person name="Allred D.R."/>
            <person name="Pain A."/>
        </authorList>
    </citation>
    <scope>NUCLEOTIDE SEQUENCE [LARGE SCALE GENOMIC DNA]</scope>
    <source>
        <strain evidence="2">Bond</strain>
    </source>
</reference>
<dbReference type="KEGG" id="bbig:BBBOND_0105840"/>
<dbReference type="GeneID" id="24562816"/>
<keyword evidence="2" id="KW-1185">Reference proteome</keyword>
<dbReference type="EMBL" id="LK391707">
    <property type="protein sequence ID" value="CDR94275.1"/>
    <property type="molecule type" value="Genomic_DNA"/>
</dbReference>